<evidence type="ECO:0000256" key="3">
    <source>
        <dbReference type="PROSITE-ProRule" id="PRU00169"/>
    </source>
</evidence>
<name>A0ABV6QV35_9ACTN</name>
<feature type="domain" description="HTH luxR-type" evidence="4">
    <location>
        <begin position="156"/>
        <end position="221"/>
    </location>
</feature>
<dbReference type="Gene3D" id="3.40.50.2300">
    <property type="match status" value="1"/>
</dbReference>
<dbReference type="PANTHER" id="PTHR43214:SF43">
    <property type="entry name" value="TWO-COMPONENT RESPONSE REGULATOR"/>
    <property type="match status" value="1"/>
</dbReference>
<dbReference type="PRINTS" id="PR00038">
    <property type="entry name" value="HTHLUXR"/>
</dbReference>
<accession>A0ABV6QV35</accession>
<gene>
    <name evidence="6" type="ORF">ACFFGN_30755</name>
</gene>
<dbReference type="SMART" id="SM00421">
    <property type="entry name" value="HTH_LUXR"/>
    <property type="match status" value="1"/>
</dbReference>
<evidence type="ECO:0000256" key="1">
    <source>
        <dbReference type="ARBA" id="ARBA00022553"/>
    </source>
</evidence>
<keyword evidence="1 3" id="KW-0597">Phosphoprotein</keyword>
<evidence type="ECO:0000313" key="6">
    <source>
        <dbReference type="EMBL" id="MFC0628490.1"/>
    </source>
</evidence>
<dbReference type="InterPro" id="IPR000792">
    <property type="entry name" value="Tscrpt_reg_LuxR_C"/>
</dbReference>
<dbReference type="Proteomes" id="UP001589890">
    <property type="component" value="Unassembled WGS sequence"/>
</dbReference>
<feature type="domain" description="Response regulatory" evidence="5">
    <location>
        <begin position="10"/>
        <end position="126"/>
    </location>
</feature>
<dbReference type="EMBL" id="JBHLTC010000039">
    <property type="protein sequence ID" value="MFC0628490.1"/>
    <property type="molecule type" value="Genomic_DNA"/>
</dbReference>
<dbReference type="PANTHER" id="PTHR43214">
    <property type="entry name" value="TWO-COMPONENT RESPONSE REGULATOR"/>
    <property type="match status" value="1"/>
</dbReference>
<proteinExistence type="predicted"/>
<keyword evidence="7" id="KW-1185">Reference proteome</keyword>
<protein>
    <submittedName>
        <fullName evidence="6">Response regulator</fullName>
    </submittedName>
</protein>
<dbReference type="PROSITE" id="PS50043">
    <property type="entry name" value="HTH_LUXR_2"/>
    <property type="match status" value="1"/>
</dbReference>
<dbReference type="InterPro" id="IPR058245">
    <property type="entry name" value="NreC/VraR/RcsB-like_REC"/>
</dbReference>
<evidence type="ECO:0000313" key="7">
    <source>
        <dbReference type="Proteomes" id="UP001589890"/>
    </source>
</evidence>
<comment type="caution">
    <text evidence="6">The sequence shown here is derived from an EMBL/GenBank/DDBJ whole genome shotgun (WGS) entry which is preliminary data.</text>
</comment>
<evidence type="ECO:0000256" key="2">
    <source>
        <dbReference type="ARBA" id="ARBA00023125"/>
    </source>
</evidence>
<dbReference type="InterPro" id="IPR039420">
    <property type="entry name" value="WalR-like"/>
</dbReference>
<dbReference type="SMART" id="SM00448">
    <property type="entry name" value="REC"/>
    <property type="match status" value="1"/>
</dbReference>
<dbReference type="Pfam" id="PF00196">
    <property type="entry name" value="GerE"/>
    <property type="match status" value="1"/>
</dbReference>
<feature type="modified residue" description="4-aspartylphosphate" evidence="3">
    <location>
        <position position="61"/>
    </location>
</feature>
<sequence>METDPIDTIRLLVVDDQELMRDGLTAILERQPGLDVVGTAADGAEALRQVEALSPDVVLMDIRMPVLDGIQATAEIARIRPSVKVLILSTFDDDEYVLQALQAGAAGYLLKNLPARDLAEAIRLTQRGIVQLSPAAAAKVVAVLTAAAARPASRPVQPQIARLTDREREVLRLVALGASNREIARELIISEGTVKTHISSILGQLKLRDRTQLAVFVHQHNSG</sequence>
<dbReference type="CDD" id="cd17535">
    <property type="entry name" value="REC_NarL-like"/>
    <property type="match status" value="1"/>
</dbReference>
<dbReference type="PROSITE" id="PS50110">
    <property type="entry name" value="RESPONSE_REGULATORY"/>
    <property type="match status" value="1"/>
</dbReference>
<dbReference type="InterPro" id="IPR011006">
    <property type="entry name" value="CheY-like_superfamily"/>
</dbReference>
<reference evidence="6 7" key="1">
    <citation type="submission" date="2024-09" db="EMBL/GenBank/DDBJ databases">
        <authorList>
            <person name="Sun Q."/>
            <person name="Mori K."/>
        </authorList>
    </citation>
    <scope>NUCLEOTIDE SEQUENCE [LARGE SCALE GENOMIC DNA]</scope>
    <source>
        <strain evidence="6 7">CGMCC 1.15906</strain>
    </source>
</reference>
<dbReference type="InterPro" id="IPR001789">
    <property type="entry name" value="Sig_transdc_resp-reg_receiver"/>
</dbReference>
<dbReference type="Pfam" id="PF00072">
    <property type="entry name" value="Response_reg"/>
    <property type="match status" value="1"/>
</dbReference>
<evidence type="ECO:0000259" key="5">
    <source>
        <dbReference type="PROSITE" id="PS50110"/>
    </source>
</evidence>
<organism evidence="6 7">
    <name type="scientific">Kribbella deserti</name>
    <dbReference type="NCBI Taxonomy" id="1926257"/>
    <lineage>
        <taxon>Bacteria</taxon>
        <taxon>Bacillati</taxon>
        <taxon>Actinomycetota</taxon>
        <taxon>Actinomycetes</taxon>
        <taxon>Propionibacteriales</taxon>
        <taxon>Kribbellaceae</taxon>
        <taxon>Kribbella</taxon>
    </lineage>
</organism>
<dbReference type="SUPFAM" id="SSF52172">
    <property type="entry name" value="CheY-like"/>
    <property type="match status" value="1"/>
</dbReference>
<dbReference type="CDD" id="cd06170">
    <property type="entry name" value="LuxR_C_like"/>
    <property type="match status" value="1"/>
</dbReference>
<dbReference type="RefSeq" id="WP_380054859.1">
    <property type="nucleotide sequence ID" value="NZ_JBHLTC010000039.1"/>
</dbReference>
<evidence type="ECO:0000259" key="4">
    <source>
        <dbReference type="PROSITE" id="PS50043"/>
    </source>
</evidence>
<keyword evidence="2" id="KW-0238">DNA-binding</keyword>